<accession>A0A8B6D0E3</accession>
<evidence type="ECO:0000313" key="3">
    <source>
        <dbReference type="Proteomes" id="UP000596742"/>
    </source>
</evidence>
<dbReference type="Pfam" id="PF13349">
    <property type="entry name" value="DUF4097"/>
    <property type="match status" value="1"/>
</dbReference>
<gene>
    <name evidence="2" type="ORF">MGAL_10B081068</name>
</gene>
<dbReference type="OrthoDB" id="5984441at2759"/>
<comment type="caution">
    <text evidence="2">The sequence shown here is derived from an EMBL/GenBank/DDBJ whole genome shotgun (WGS) entry which is preliminary data.</text>
</comment>
<dbReference type="EMBL" id="UYJE01002739">
    <property type="protein sequence ID" value="VDI13177.1"/>
    <property type="molecule type" value="Genomic_DNA"/>
</dbReference>
<organism evidence="2 3">
    <name type="scientific">Mytilus galloprovincialis</name>
    <name type="common">Mediterranean mussel</name>
    <dbReference type="NCBI Taxonomy" id="29158"/>
    <lineage>
        <taxon>Eukaryota</taxon>
        <taxon>Metazoa</taxon>
        <taxon>Spiralia</taxon>
        <taxon>Lophotrochozoa</taxon>
        <taxon>Mollusca</taxon>
        <taxon>Bivalvia</taxon>
        <taxon>Autobranchia</taxon>
        <taxon>Pteriomorphia</taxon>
        <taxon>Mytilida</taxon>
        <taxon>Mytiloidea</taxon>
        <taxon>Mytilidae</taxon>
        <taxon>Mytilinae</taxon>
        <taxon>Mytilus</taxon>
    </lineage>
</organism>
<protein>
    <recommendedName>
        <fullName evidence="1">DUF4097 domain-containing protein</fullName>
    </recommendedName>
</protein>
<keyword evidence="3" id="KW-1185">Reference proteome</keyword>
<name>A0A8B6D0E3_MYTGA</name>
<evidence type="ECO:0000313" key="2">
    <source>
        <dbReference type="EMBL" id="VDI13177.1"/>
    </source>
</evidence>
<proteinExistence type="predicted"/>
<dbReference type="AlphaFoldDB" id="A0A8B6D0E3"/>
<evidence type="ECO:0000259" key="1">
    <source>
        <dbReference type="Pfam" id="PF13349"/>
    </source>
</evidence>
<dbReference type="PANTHER" id="PTHR34094">
    <property type="match status" value="1"/>
</dbReference>
<sequence length="396" mass="43631">MTFKLRSLLCQRHSILSKTIKSRILVFHKSCSSKTNVDTETSKIKTSQPGLLETWFHGVERFGRLNISVPFSLDIESLDPQEYSDMGKLFIRLNFTPEEKESQTEHINNISLAALTKLYSFNIDTADNNDIKITAKFNTMVNFPATCSIQMPINYDLNVECTGKSVSVRNLETNEIKIATKNSLCTLRNLKGENVTVKSNVGDIVCQKVVQGNLDMSVKGAGSISTDRIQGQTIKCNVEEGNINATSVYSTDSEFTCNHGNINLMNTHGVSKTTVNKGNLIIDSLDGSLEAKVNNGSTDIFISRPDVITIETETGDINIKIPDTSTSIDLEGNSVTCDEKLNIIEEKTESIKNKQKLSGYLSGTDGQIKAITKDGSINVKCLDWMESLNLKGFSAD</sequence>
<reference evidence="2" key="1">
    <citation type="submission" date="2018-11" db="EMBL/GenBank/DDBJ databases">
        <authorList>
            <person name="Alioto T."/>
            <person name="Alioto T."/>
        </authorList>
    </citation>
    <scope>NUCLEOTIDE SEQUENCE</scope>
</reference>
<dbReference type="PANTHER" id="PTHR34094:SF1">
    <property type="entry name" value="PROTEIN FAM185A"/>
    <property type="match status" value="1"/>
</dbReference>
<dbReference type="Proteomes" id="UP000596742">
    <property type="component" value="Unassembled WGS sequence"/>
</dbReference>
<dbReference type="InterPro" id="IPR025164">
    <property type="entry name" value="Toastrack_DUF4097"/>
</dbReference>
<feature type="domain" description="DUF4097" evidence="1">
    <location>
        <begin position="213"/>
        <end position="379"/>
    </location>
</feature>